<feature type="domain" description="Nudix hydrolase" evidence="1">
    <location>
        <begin position="43"/>
        <end position="119"/>
    </location>
</feature>
<dbReference type="EMBL" id="LCPB01000007">
    <property type="protein sequence ID" value="KKU89939.1"/>
    <property type="molecule type" value="Genomic_DNA"/>
</dbReference>
<accession>A0A0G1U770</accession>
<sequence>MLTKKETEQLATLLGKIEDPHSGLPQPVFDALCDVVPFIACELVVMNEKGEILLTWREDQWWKGWHFPGGLMRYRETVDERIKKMAIAEVGLHIKKYKFLFPLNYWNSPRGSGVSLVFLSKSDRPAQGTFFKTMPKDIIPEHRILWKNVRKAILDTKRTSHFPDIDKIF</sequence>
<evidence type="ECO:0000313" key="2">
    <source>
        <dbReference type="EMBL" id="KKU89939.1"/>
    </source>
</evidence>
<protein>
    <recommendedName>
        <fullName evidence="1">Nudix hydrolase domain-containing protein</fullName>
    </recommendedName>
</protein>
<dbReference type="Gene3D" id="3.90.79.10">
    <property type="entry name" value="Nucleoside Triphosphate Pyrophosphohydrolase"/>
    <property type="match status" value="1"/>
</dbReference>
<name>A0A0G1U770_9BACT</name>
<dbReference type="SUPFAM" id="SSF55811">
    <property type="entry name" value="Nudix"/>
    <property type="match status" value="1"/>
</dbReference>
<comment type="caution">
    <text evidence="2">The sequence shown here is derived from an EMBL/GenBank/DDBJ whole genome shotgun (WGS) entry which is preliminary data.</text>
</comment>
<evidence type="ECO:0000259" key="1">
    <source>
        <dbReference type="Pfam" id="PF00293"/>
    </source>
</evidence>
<organism evidence="2 3">
    <name type="scientific">Candidatus Wolfebacteria bacterium GW2011_GWA2_47_9b</name>
    <dbReference type="NCBI Taxonomy" id="1619005"/>
    <lineage>
        <taxon>Bacteria</taxon>
        <taxon>Candidatus Wolfeibacteriota</taxon>
    </lineage>
</organism>
<dbReference type="Pfam" id="PF00293">
    <property type="entry name" value="NUDIX"/>
    <property type="match status" value="1"/>
</dbReference>
<proteinExistence type="predicted"/>
<dbReference type="InterPro" id="IPR000086">
    <property type="entry name" value="NUDIX_hydrolase_dom"/>
</dbReference>
<dbReference type="AlphaFoldDB" id="A0A0G1U770"/>
<dbReference type="InterPro" id="IPR015797">
    <property type="entry name" value="NUDIX_hydrolase-like_dom_sf"/>
</dbReference>
<gene>
    <name evidence="2" type="ORF">UY19_C0007G0025</name>
</gene>
<evidence type="ECO:0000313" key="3">
    <source>
        <dbReference type="Proteomes" id="UP000033882"/>
    </source>
</evidence>
<reference evidence="2 3" key="1">
    <citation type="journal article" date="2015" name="Nature">
        <title>rRNA introns, odd ribosomes, and small enigmatic genomes across a large radiation of phyla.</title>
        <authorList>
            <person name="Brown C.T."/>
            <person name="Hug L.A."/>
            <person name="Thomas B.C."/>
            <person name="Sharon I."/>
            <person name="Castelle C.J."/>
            <person name="Singh A."/>
            <person name="Wilkins M.J."/>
            <person name="Williams K.H."/>
            <person name="Banfield J.F."/>
        </authorList>
    </citation>
    <scope>NUCLEOTIDE SEQUENCE [LARGE SCALE GENOMIC DNA]</scope>
</reference>
<dbReference type="Proteomes" id="UP000033882">
    <property type="component" value="Unassembled WGS sequence"/>
</dbReference>